<proteinExistence type="predicted"/>
<dbReference type="EMBL" id="CP113520">
    <property type="protein sequence ID" value="WAJ27664.1"/>
    <property type="molecule type" value="Genomic_DNA"/>
</dbReference>
<reference evidence="1" key="1">
    <citation type="submission" date="2022-11" db="EMBL/GenBank/DDBJ databases">
        <title>beta-Carotene-producing bacterium, Jeongeuplla avenae sp. nov., alleviates the salt stress of Arabidopsis seedlings.</title>
        <authorList>
            <person name="Jiang L."/>
            <person name="Lee J."/>
        </authorList>
    </citation>
    <scope>NUCLEOTIDE SEQUENCE</scope>
    <source>
        <strain evidence="1">DY_R2A_6</strain>
    </source>
</reference>
<name>A0ACD4NLI6_9HYPH</name>
<accession>A0ACD4NLI6</accession>
<sequence length="536" mass="55840">MKISHSLGVFGVVVASGVAVAVGTQGLAFEKLRVNGPAYGAIIAGKDAIADAAPPPLYLVEAYATMLETLAEPSDSAGNLDKLATLKRGYDERLDHWRRSDLPADLMNALETGIASTGDAFWSDLDDEMAPRWRTGDAAGAAAALPALRARFRAHDEAVRDFVARAGAYLESREATAAAQTRLYTTLCIAAAFGALAILALGLAWFHRRAVRPLGASARQMERLAEGDFREAVGGLGRRDEIGELARAMERMRRTISDTLGIITASSEQVSGGAGQASATTAQLSSGASEQAAASEQASAAMEEMTANIRQNADNAAQTETIAQAASNGARRSGEAVGQAVEAMRAIAEKIAVVQEIARQTDLLALNAAIEAARAGSYGKGFAVVALEVRKLAERSQAAAAEIGELSTSTLRASEEAGGTLTALLPDIARTADLISEISAACREQTIGIEQINQAIQQLDQVTQQNAGAAGEMSATSEQLAAEAGRLSAQAAAFRLAESAESPVRPVPVWAQAVSPAPTPTAKRRPAAALRLRRSA</sequence>
<dbReference type="Proteomes" id="UP001163223">
    <property type="component" value="Chromosome"/>
</dbReference>
<gene>
    <name evidence="1" type="ORF">OXU80_22935</name>
</gene>
<protein>
    <submittedName>
        <fullName evidence="1">Methyl-accepting chemotaxis protein</fullName>
    </submittedName>
</protein>
<evidence type="ECO:0000313" key="2">
    <source>
        <dbReference type="Proteomes" id="UP001163223"/>
    </source>
</evidence>
<evidence type="ECO:0000313" key="1">
    <source>
        <dbReference type="EMBL" id="WAJ27664.1"/>
    </source>
</evidence>
<keyword evidence="2" id="KW-1185">Reference proteome</keyword>
<organism evidence="1 2">
    <name type="scientific">Antarcticirhabdus aurantiaca</name>
    <dbReference type="NCBI Taxonomy" id="2606717"/>
    <lineage>
        <taxon>Bacteria</taxon>
        <taxon>Pseudomonadati</taxon>
        <taxon>Pseudomonadota</taxon>
        <taxon>Alphaproteobacteria</taxon>
        <taxon>Hyphomicrobiales</taxon>
        <taxon>Aurantimonadaceae</taxon>
        <taxon>Antarcticirhabdus</taxon>
    </lineage>
</organism>